<feature type="non-terminal residue" evidence="1">
    <location>
        <position position="187"/>
    </location>
</feature>
<evidence type="ECO:0000313" key="1">
    <source>
        <dbReference type="EMBL" id="KAH7931292.1"/>
    </source>
</evidence>
<protein>
    <submittedName>
        <fullName evidence="1">Uncharacterized protein</fullName>
    </submittedName>
</protein>
<evidence type="ECO:0000313" key="2">
    <source>
        <dbReference type="Proteomes" id="UP000790709"/>
    </source>
</evidence>
<sequence length="187" mass="21129">MFSVRHLHSSLLSTARTTQCPAKQYSATFRRAYSEDALNLLDEMGIGQPRKTAPEDLPPRGPEISSLNPFRGMREIRKRKEDLPQRPPTYGLHIHSSRNNTKVFLTEPTGSTMAWWTGGSCGFRKGNRSGYEAGYQCAVRSFARIEEEAKLKPLTLALKFRGFGQGRDAMTKAFMTSEGEKIREWVV</sequence>
<organism evidence="1 2">
    <name type="scientific">Leucogyrophana mollusca</name>
    <dbReference type="NCBI Taxonomy" id="85980"/>
    <lineage>
        <taxon>Eukaryota</taxon>
        <taxon>Fungi</taxon>
        <taxon>Dikarya</taxon>
        <taxon>Basidiomycota</taxon>
        <taxon>Agaricomycotina</taxon>
        <taxon>Agaricomycetes</taxon>
        <taxon>Agaricomycetidae</taxon>
        <taxon>Boletales</taxon>
        <taxon>Boletales incertae sedis</taxon>
        <taxon>Leucogyrophana</taxon>
    </lineage>
</organism>
<proteinExistence type="predicted"/>
<comment type="caution">
    <text evidence="1">The sequence shown here is derived from an EMBL/GenBank/DDBJ whole genome shotgun (WGS) entry which is preliminary data.</text>
</comment>
<dbReference type="EMBL" id="MU266327">
    <property type="protein sequence ID" value="KAH7931292.1"/>
    <property type="molecule type" value="Genomic_DNA"/>
</dbReference>
<keyword evidence="2" id="KW-1185">Reference proteome</keyword>
<accession>A0ACB8C1R2</accession>
<reference evidence="1" key="1">
    <citation type="journal article" date="2021" name="New Phytol.">
        <title>Evolutionary innovations through gain and loss of genes in the ectomycorrhizal Boletales.</title>
        <authorList>
            <person name="Wu G."/>
            <person name="Miyauchi S."/>
            <person name="Morin E."/>
            <person name="Kuo A."/>
            <person name="Drula E."/>
            <person name="Varga T."/>
            <person name="Kohler A."/>
            <person name="Feng B."/>
            <person name="Cao Y."/>
            <person name="Lipzen A."/>
            <person name="Daum C."/>
            <person name="Hundley H."/>
            <person name="Pangilinan J."/>
            <person name="Johnson J."/>
            <person name="Barry K."/>
            <person name="LaButti K."/>
            <person name="Ng V."/>
            <person name="Ahrendt S."/>
            <person name="Min B."/>
            <person name="Choi I.G."/>
            <person name="Park H."/>
            <person name="Plett J.M."/>
            <person name="Magnuson J."/>
            <person name="Spatafora J.W."/>
            <person name="Nagy L.G."/>
            <person name="Henrissat B."/>
            <person name="Grigoriev I.V."/>
            <person name="Yang Z.L."/>
            <person name="Xu J."/>
            <person name="Martin F.M."/>
        </authorList>
    </citation>
    <scope>NUCLEOTIDE SEQUENCE</scope>
    <source>
        <strain evidence="1">KUC20120723A-06</strain>
    </source>
</reference>
<name>A0ACB8C1R2_9AGAM</name>
<gene>
    <name evidence="1" type="ORF">BV22DRAFT_1027523</name>
</gene>
<dbReference type="Proteomes" id="UP000790709">
    <property type="component" value="Unassembled WGS sequence"/>
</dbReference>